<sequence>MNVYGSARAIHNHMSLSFGQTSSSTVFQVINFPVGHSDHSMDCFLSNSSSEMHIGPNSNGELLNSPRLSTAEWLLDDDLSIPLFPESTGDPMPLPTFFISNEPMSILSNDNGLDIMDIFSCTLESTLSLPMEPMLAPPILPTQLTSAEIEPPQSMAAFVLNTDIMEERRKSAHPRYNTRIA</sequence>
<dbReference type="AlphaFoldDB" id="A0A0H5R5T0"/>
<organism evidence="1">
    <name type="scientific">Spongospora subterranea</name>
    <dbReference type="NCBI Taxonomy" id="70186"/>
    <lineage>
        <taxon>Eukaryota</taxon>
        <taxon>Sar</taxon>
        <taxon>Rhizaria</taxon>
        <taxon>Endomyxa</taxon>
        <taxon>Phytomyxea</taxon>
        <taxon>Plasmodiophorida</taxon>
        <taxon>Plasmodiophoridae</taxon>
        <taxon>Spongospora</taxon>
    </lineage>
</organism>
<accession>A0A0H5R5T0</accession>
<protein>
    <submittedName>
        <fullName evidence="1">Uncharacterized protein</fullName>
    </submittedName>
</protein>
<reference evidence="1" key="1">
    <citation type="submission" date="2015-04" db="EMBL/GenBank/DDBJ databases">
        <title>The genome sequence of the plant pathogenic Rhizarian Plasmodiophora brassicae reveals insights in its biotrophic life cycle and the origin of chitin synthesis.</title>
        <authorList>
            <person name="Schwelm A."/>
            <person name="Fogelqvist J."/>
            <person name="Knaust A."/>
            <person name="Julke S."/>
            <person name="Lilja T."/>
            <person name="Dhandapani V."/>
            <person name="Bonilla-Rosso G."/>
            <person name="Karlsson M."/>
            <person name="Shevchenko A."/>
            <person name="Choi S.R."/>
            <person name="Kim H.G."/>
            <person name="Park J.Y."/>
            <person name="Lim Y.P."/>
            <person name="Ludwig-Muller J."/>
            <person name="Dixelius C."/>
        </authorList>
    </citation>
    <scope>NUCLEOTIDE SEQUENCE</scope>
    <source>
        <tissue evidence="1">Potato root galls</tissue>
    </source>
</reference>
<evidence type="ECO:0000313" key="1">
    <source>
        <dbReference type="EMBL" id="CRZ03559.1"/>
    </source>
</evidence>
<dbReference type="EMBL" id="HACM01003117">
    <property type="protein sequence ID" value="CRZ03559.1"/>
    <property type="molecule type" value="Transcribed_RNA"/>
</dbReference>
<feature type="non-terminal residue" evidence="1">
    <location>
        <position position="181"/>
    </location>
</feature>
<proteinExistence type="predicted"/>
<name>A0A0H5R5T0_9EUKA</name>